<accession>A0ABN8JE07</accession>
<sequence length="84" mass="9059">MLRDRIFIGVLDKKLQQKLLSIINLTLEKAVDMCRASELAKAQAKFGRDGFSSRDETGEEGGYATDGSAIDGSSSTATRAKATF</sequence>
<evidence type="ECO:0000313" key="3">
    <source>
        <dbReference type="Proteomes" id="UP000837857"/>
    </source>
</evidence>
<protein>
    <submittedName>
        <fullName evidence="2">Uncharacterized protein</fullName>
    </submittedName>
</protein>
<gene>
    <name evidence="2" type="ORF">IPOD504_LOCUS17807</name>
</gene>
<keyword evidence="3" id="KW-1185">Reference proteome</keyword>
<dbReference type="Proteomes" id="UP000837857">
    <property type="component" value="Unassembled WGS sequence"/>
</dbReference>
<evidence type="ECO:0000256" key="1">
    <source>
        <dbReference type="SAM" id="MobiDB-lite"/>
    </source>
</evidence>
<feature type="non-terminal residue" evidence="2">
    <location>
        <position position="84"/>
    </location>
</feature>
<feature type="compositionally biased region" description="Basic and acidic residues" evidence="1">
    <location>
        <begin position="46"/>
        <end position="56"/>
    </location>
</feature>
<feature type="region of interest" description="Disordered" evidence="1">
    <location>
        <begin position="46"/>
        <end position="84"/>
    </location>
</feature>
<proteinExistence type="predicted"/>
<name>A0ABN8JE07_9NEOP</name>
<comment type="caution">
    <text evidence="2">The sequence shown here is derived from an EMBL/GenBank/DDBJ whole genome shotgun (WGS) entry which is preliminary data.</text>
</comment>
<evidence type="ECO:0000313" key="2">
    <source>
        <dbReference type="EMBL" id="CAH2080337.1"/>
    </source>
</evidence>
<dbReference type="EMBL" id="CAKOGK010000220">
    <property type="protein sequence ID" value="CAH2080337.1"/>
    <property type="molecule type" value="Genomic_DNA"/>
</dbReference>
<reference evidence="2" key="1">
    <citation type="submission" date="2022-03" db="EMBL/GenBank/DDBJ databases">
        <authorList>
            <person name="Martin H S."/>
        </authorList>
    </citation>
    <scope>NUCLEOTIDE SEQUENCE [LARGE SCALE GENOMIC DNA]</scope>
</reference>
<organism evidence="2 3">
    <name type="scientific">Iphiclides podalirius</name>
    <name type="common">scarce swallowtail</name>
    <dbReference type="NCBI Taxonomy" id="110791"/>
    <lineage>
        <taxon>Eukaryota</taxon>
        <taxon>Metazoa</taxon>
        <taxon>Ecdysozoa</taxon>
        <taxon>Arthropoda</taxon>
        <taxon>Hexapoda</taxon>
        <taxon>Insecta</taxon>
        <taxon>Pterygota</taxon>
        <taxon>Neoptera</taxon>
        <taxon>Endopterygota</taxon>
        <taxon>Lepidoptera</taxon>
        <taxon>Glossata</taxon>
        <taxon>Ditrysia</taxon>
        <taxon>Papilionoidea</taxon>
        <taxon>Papilionidae</taxon>
        <taxon>Papilioninae</taxon>
        <taxon>Iphiclides</taxon>
    </lineage>
</organism>